<proteinExistence type="predicted"/>
<accession>A0A8S1JT54</accession>
<dbReference type="AlphaFoldDB" id="A0A8S1JT54"/>
<protein>
    <submittedName>
        <fullName evidence="1">Uncharacterized protein</fullName>
    </submittedName>
</protein>
<evidence type="ECO:0000313" key="1">
    <source>
        <dbReference type="EMBL" id="CAD8045892.1"/>
    </source>
</evidence>
<name>A0A8S1JT54_PARPR</name>
<evidence type="ECO:0000313" key="2">
    <source>
        <dbReference type="Proteomes" id="UP000688137"/>
    </source>
</evidence>
<comment type="caution">
    <text evidence="1">The sequence shown here is derived from an EMBL/GenBank/DDBJ whole genome shotgun (WGS) entry which is preliminary data.</text>
</comment>
<gene>
    <name evidence="1" type="ORF">PPRIM_AZ9-3.1.T0100079</name>
</gene>
<reference evidence="1" key="1">
    <citation type="submission" date="2021-01" db="EMBL/GenBank/DDBJ databases">
        <authorList>
            <consortium name="Genoscope - CEA"/>
            <person name="William W."/>
        </authorList>
    </citation>
    <scope>NUCLEOTIDE SEQUENCE</scope>
</reference>
<sequence length="169" mass="20420">MKANRFIIHNPTIESYQLEEYYNHFKRMEDIDKEKMNIYKNIESNKSASNYRFLMLQQTSKFNKQQLQNAQDHLQKLLDNKIERIKVRDNPYVNQTRLRGISQVDLKSPNISFNSSLENLNLMKKLQSLKPNISKKDLDSHYEKQKEYGNRLRKLPKLPDSDKKYHYFF</sequence>
<organism evidence="1 2">
    <name type="scientific">Paramecium primaurelia</name>
    <dbReference type="NCBI Taxonomy" id="5886"/>
    <lineage>
        <taxon>Eukaryota</taxon>
        <taxon>Sar</taxon>
        <taxon>Alveolata</taxon>
        <taxon>Ciliophora</taxon>
        <taxon>Intramacronucleata</taxon>
        <taxon>Oligohymenophorea</taxon>
        <taxon>Peniculida</taxon>
        <taxon>Parameciidae</taxon>
        <taxon>Paramecium</taxon>
    </lineage>
</organism>
<dbReference type="EMBL" id="CAJJDM010000007">
    <property type="protein sequence ID" value="CAD8045892.1"/>
    <property type="molecule type" value="Genomic_DNA"/>
</dbReference>
<dbReference type="Proteomes" id="UP000688137">
    <property type="component" value="Unassembled WGS sequence"/>
</dbReference>
<dbReference type="OMA" id="KVRDNPY"/>
<keyword evidence="2" id="KW-1185">Reference proteome</keyword>